<dbReference type="EMBL" id="JAUSTR010000010">
    <property type="protein sequence ID" value="MDQ0163120.1"/>
    <property type="molecule type" value="Genomic_DNA"/>
</dbReference>
<dbReference type="Gene3D" id="3.30.450.40">
    <property type="match status" value="1"/>
</dbReference>
<dbReference type="Pfam" id="PF09339">
    <property type="entry name" value="HTH_IclR"/>
    <property type="match status" value="1"/>
</dbReference>
<evidence type="ECO:0000256" key="3">
    <source>
        <dbReference type="ARBA" id="ARBA00023163"/>
    </source>
</evidence>
<dbReference type="Proteomes" id="UP001225646">
    <property type="component" value="Unassembled WGS sequence"/>
</dbReference>
<dbReference type="Pfam" id="PF01614">
    <property type="entry name" value="IclR_C"/>
    <property type="match status" value="1"/>
</dbReference>
<gene>
    <name evidence="6" type="ORF">J2S06_002198</name>
</gene>
<dbReference type="PROSITE" id="PS51078">
    <property type="entry name" value="ICLR_ED"/>
    <property type="match status" value="1"/>
</dbReference>
<keyword evidence="1" id="KW-0805">Transcription regulation</keyword>
<dbReference type="SUPFAM" id="SSF46785">
    <property type="entry name" value="Winged helix' DNA-binding domain"/>
    <property type="match status" value="1"/>
</dbReference>
<name>A0ABT9VQ52_9BACI</name>
<keyword evidence="2 6" id="KW-0238">DNA-binding</keyword>
<keyword evidence="7" id="KW-1185">Reference proteome</keyword>
<dbReference type="InterPro" id="IPR050707">
    <property type="entry name" value="HTH_MetabolicPath_Reg"/>
</dbReference>
<evidence type="ECO:0000313" key="7">
    <source>
        <dbReference type="Proteomes" id="UP001225646"/>
    </source>
</evidence>
<dbReference type="SUPFAM" id="SSF55781">
    <property type="entry name" value="GAF domain-like"/>
    <property type="match status" value="1"/>
</dbReference>
<evidence type="ECO:0000256" key="2">
    <source>
        <dbReference type="ARBA" id="ARBA00023125"/>
    </source>
</evidence>
<evidence type="ECO:0000259" key="4">
    <source>
        <dbReference type="PROSITE" id="PS51077"/>
    </source>
</evidence>
<dbReference type="SMART" id="SM00346">
    <property type="entry name" value="HTH_ICLR"/>
    <property type="match status" value="1"/>
</dbReference>
<evidence type="ECO:0000313" key="6">
    <source>
        <dbReference type="EMBL" id="MDQ0163120.1"/>
    </source>
</evidence>
<feature type="domain" description="IclR-ED" evidence="5">
    <location>
        <begin position="70"/>
        <end position="252"/>
    </location>
</feature>
<dbReference type="RefSeq" id="WP_044747536.1">
    <property type="nucleotide sequence ID" value="NZ_JAUSTR010000010.1"/>
</dbReference>
<organism evidence="6 7">
    <name type="scientific">Aeribacillus alveayuensis</name>
    <dbReference type="NCBI Taxonomy" id="279215"/>
    <lineage>
        <taxon>Bacteria</taxon>
        <taxon>Bacillati</taxon>
        <taxon>Bacillota</taxon>
        <taxon>Bacilli</taxon>
        <taxon>Bacillales</taxon>
        <taxon>Bacillaceae</taxon>
        <taxon>Aeribacillus</taxon>
    </lineage>
</organism>
<dbReference type="InterPro" id="IPR014757">
    <property type="entry name" value="Tscrpt_reg_IclR_C"/>
</dbReference>
<accession>A0ABT9VQ52</accession>
<reference evidence="6 7" key="1">
    <citation type="submission" date="2023-07" db="EMBL/GenBank/DDBJ databases">
        <title>Genomic Encyclopedia of Type Strains, Phase IV (KMG-IV): sequencing the most valuable type-strain genomes for metagenomic binning, comparative biology and taxonomic classification.</title>
        <authorList>
            <person name="Goeker M."/>
        </authorList>
    </citation>
    <scope>NUCLEOTIDE SEQUENCE [LARGE SCALE GENOMIC DNA]</scope>
    <source>
        <strain evidence="6 7">DSM 19092</strain>
    </source>
</reference>
<proteinExistence type="predicted"/>
<dbReference type="PANTHER" id="PTHR30136">
    <property type="entry name" value="HELIX-TURN-HELIX TRANSCRIPTIONAL REGULATOR, ICLR FAMILY"/>
    <property type="match status" value="1"/>
</dbReference>
<dbReference type="InterPro" id="IPR036388">
    <property type="entry name" value="WH-like_DNA-bd_sf"/>
</dbReference>
<dbReference type="PROSITE" id="PS51077">
    <property type="entry name" value="HTH_ICLR"/>
    <property type="match status" value="1"/>
</dbReference>
<evidence type="ECO:0000256" key="1">
    <source>
        <dbReference type="ARBA" id="ARBA00023015"/>
    </source>
</evidence>
<dbReference type="InterPro" id="IPR036390">
    <property type="entry name" value="WH_DNA-bd_sf"/>
</dbReference>
<sequence length="257" mass="29143">MSEKYLLSSVKNAMKILRLYSPKQKELGIMEISRKLNIPKSSAHRLVSLLVKEGFLSKNPRTNKYRLGLSILTLGGVIFSHHELYKEALPIVRKLVDTLNESAHICLLEEEQVVYLFRIESSQPDRLLTYIGRKNPIHCTSEGLCILAYQSKKTIDKVLSKNLYAYTPYTITDPDLLKNKLKKIKKQGFAISKDDFFVGYVGIAAPIRDYTGKVVSSLSMVGSTSRITEERYPIFIENITKAAQKISEHLGYVKINA</sequence>
<feature type="domain" description="HTH iclR-type" evidence="4">
    <location>
        <begin position="7"/>
        <end position="69"/>
    </location>
</feature>
<dbReference type="InterPro" id="IPR005471">
    <property type="entry name" value="Tscrpt_reg_IclR_N"/>
</dbReference>
<comment type="caution">
    <text evidence="6">The sequence shown here is derived from an EMBL/GenBank/DDBJ whole genome shotgun (WGS) entry which is preliminary data.</text>
</comment>
<protein>
    <submittedName>
        <fullName evidence="6">DNA-binding IclR family transcriptional regulator</fullName>
    </submittedName>
</protein>
<evidence type="ECO:0000259" key="5">
    <source>
        <dbReference type="PROSITE" id="PS51078"/>
    </source>
</evidence>
<dbReference type="InterPro" id="IPR029016">
    <property type="entry name" value="GAF-like_dom_sf"/>
</dbReference>
<dbReference type="PANTHER" id="PTHR30136:SF35">
    <property type="entry name" value="HTH-TYPE TRANSCRIPTIONAL REGULATOR RV1719"/>
    <property type="match status" value="1"/>
</dbReference>
<keyword evidence="3" id="KW-0804">Transcription</keyword>
<dbReference type="Gene3D" id="1.10.10.10">
    <property type="entry name" value="Winged helix-like DNA-binding domain superfamily/Winged helix DNA-binding domain"/>
    <property type="match status" value="1"/>
</dbReference>
<dbReference type="GO" id="GO:0003677">
    <property type="term" value="F:DNA binding"/>
    <property type="evidence" value="ECO:0007669"/>
    <property type="project" value="UniProtKB-KW"/>
</dbReference>